<keyword evidence="2" id="KW-1185">Reference proteome</keyword>
<evidence type="ECO:0000313" key="1">
    <source>
        <dbReference type="EMBL" id="KAG5181298.1"/>
    </source>
</evidence>
<accession>A0A836CDN4</accession>
<protein>
    <submittedName>
        <fullName evidence="1">Uncharacterized protein</fullName>
    </submittedName>
</protein>
<dbReference type="Proteomes" id="UP000664859">
    <property type="component" value="Unassembled WGS sequence"/>
</dbReference>
<feature type="non-terminal residue" evidence="1">
    <location>
        <position position="1"/>
    </location>
</feature>
<sequence length="90" mass="9982">AAALRRGALLCRENLLGSVKLLRKMEHTAAAVLELFPDLTLAVEEREPALAREFFATVRAWVGELYAAVKEVQQANHANAHAIRWVMSIS</sequence>
<comment type="caution">
    <text evidence="1">The sequence shown here is derived from an EMBL/GenBank/DDBJ whole genome shotgun (WGS) entry which is preliminary data.</text>
</comment>
<organism evidence="1 2">
    <name type="scientific">Tribonema minus</name>
    <dbReference type="NCBI Taxonomy" id="303371"/>
    <lineage>
        <taxon>Eukaryota</taxon>
        <taxon>Sar</taxon>
        <taxon>Stramenopiles</taxon>
        <taxon>Ochrophyta</taxon>
        <taxon>PX clade</taxon>
        <taxon>Xanthophyceae</taxon>
        <taxon>Tribonematales</taxon>
        <taxon>Tribonemataceae</taxon>
        <taxon>Tribonema</taxon>
    </lineage>
</organism>
<feature type="non-terminal residue" evidence="1">
    <location>
        <position position="90"/>
    </location>
</feature>
<proteinExistence type="predicted"/>
<gene>
    <name evidence="1" type="ORF">JKP88DRAFT_129722</name>
</gene>
<name>A0A836CDN4_9STRA</name>
<evidence type="ECO:0000313" key="2">
    <source>
        <dbReference type="Proteomes" id="UP000664859"/>
    </source>
</evidence>
<reference evidence="1" key="1">
    <citation type="submission" date="2021-02" db="EMBL/GenBank/DDBJ databases">
        <title>First Annotated Genome of the Yellow-green Alga Tribonema minus.</title>
        <authorList>
            <person name="Mahan K.M."/>
        </authorList>
    </citation>
    <scope>NUCLEOTIDE SEQUENCE</scope>
    <source>
        <strain evidence="1">UTEX B ZZ1240</strain>
    </source>
</reference>
<dbReference type="EMBL" id="JAFCMP010000334">
    <property type="protein sequence ID" value="KAG5181298.1"/>
    <property type="molecule type" value="Genomic_DNA"/>
</dbReference>
<dbReference type="AlphaFoldDB" id="A0A836CDN4"/>
<dbReference type="OrthoDB" id="10669101at2759"/>